<dbReference type="EMBL" id="JBJVNE010000007">
    <property type="protein sequence ID" value="MFM9647784.1"/>
    <property type="molecule type" value="Genomic_DNA"/>
</dbReference>
<accession>A0ABW9IH16</accession>
<evidence type="ECO:0000313" key="2">
    <source>
        <dbReference type="EMBL" id="MFM9647784.1"/>
    </source>
</evidence>
<keyword evidence="1" id="KW-1133">Transmembrane helix</keyword>
<evidence type="ECO:0000256" key="1">
    <source>
        <dbReference type="SAM" id="Phobius"/>
    </source>
</evidence>
<reference evidence="2 3" key="1">
    <citation type="submission" date="2024-12" db="EMBL/GenBank/DDBJ databases">
        <title>Forecasting of Potato common scab and diversities of Pathogenic streptomyces spp. in china.</title>
        <authorList>
            <person name="Handique U."/>
            <person name="Wu J."/>
        </authorList>
    </citation>
    <scope>NUCLEOTIDE SEQUENCE [LARGE SCALE GENOMIC DNA]</scope>
    <source>
        <strain evidence="2 3">ZRIMU1585</strain>
    </source>
</reference>
<organism evidence="2 3">
    <name type="scientific">Streptomyces galilaeus</name>
    <dbReference type="NCBI Taxonomy" id="33899"/>
    <lineage>
        <taxon>Bacteria</taxon>
        <taxon>Bacillati</taxon>
        <taxon>Actinomycetota</taxon>
        <taxon>Actinomycetes</taxon>
        <taxon>Kitasatosporales</taxon>
        <taxon>Streptomycetaceae</taxon>
        <taxon>Streptomyces</taxon>
    </lineage>
</organism>
<gene>
    <name evidence="2" type="ORF">ACKI1S_16750</name>
</gene>
<sequence>MDPGDAAVWAALIGVGGALLGTFGGHFTGKRASREGARVQGQLQFNEWLRDQQRTAYAELHARAVDTLQVGHRFAHVGGSDAQEALDASIYRLVQAGATVQMLGPERMKDLAEAITTRAYKVPGRSPDSERTWELWTAGLTMELAGFSDEASKILSNLPALK</sequence>
<keyword evidence="1" id="KW-0812">Transmembrane</keyword>
<keyword evidence="1" id="KW-0472">Membrane</keyword>
<protein>
    <submittedName>
        <fullName evidence="2">Uncharacterized protein</fullName>
    </submittedName>
</protein>
<feature type="transmembrane region" description="Helical" evidence="1">
    <location>
        <begin position="6"/>
        <end position="28"/>
    </location>
</feature>
<name>A0ABW9IH16_STRGJ</name>
<keyword evidence="3" id="KW-1185">Reference proteome</keyword>
<evidence type="ECO:0000313" key="3">
    <source>
        <dbReference type="Proteomes" id="UP001631993"/>
    </source>
</evidence>
<dbReference type="RefSeq" id="WP_409097636.1">
    <property type="nucleotide sequence ID" value="NZ_JBJVNE010000007.1"/>
</dbReference>
<proteinExistence type="predicted"/>
<dbReference type="Proteomes" id="UP001631993">
    <property type="component" value="Unassembled WGS sequence"/>
</dbReference>
<comment type="caution">
    <text evidence="2">The sequence shown here is derived from an EMBL/GenBank/DDBJ whole genome shotgun (WGS) entry which is preliminary data.</text>
</comment>